<dbReference type="EMBL" id="BGPR01008949">
    <property type="protein sequence ID" value="GBN37050.1"/>
    <property type="molecule type" value="Genomic_DNA"/>
</dbReference>
<organism evidence="1 2">
    <name type="scientific">Araneus ventricosus</name>
    <name type="common">Orbweaver spider</name>
    <name type="synonym">Epeira ventricosa</name>
    <dbReference type="NCBI Taxonomy" id="182803"/>
    <lineage>
        <taxon>Eukaryota</taxon>
        <taxon>Metazoa</taxon>
        <taxon>Ecdysozoa</taxon>
        <taxon>Arthropoda</taxon>
        <taxon>Chelicerata</taxon>
        <taxon>Arachnida</taxon>
        <taxon>Araneae</taxon>
        <taxon>Araneomorphae</taxon>
        <taxon>Entelegynae</taxon>
        <taxon>Araneoidea</taxon>
        <taxon>Araneidae</taxon>
        <taxon>Araneus</taxon>
    </lineage>
</organism>
<keyword evidence="2" id="KW-1185">Reference proteome</keyword>
<sequence>MRPTSLSPTEPNSTSVYRSRYAISIATGGRCSKQADHFASSRHDIELCGKVKVVLVLASFFISLASFPHPPLPSFRLVLAGKEGVVVVQSGNWGDARL</sequence>
<reference evidence="1 2" key="1">
    <citation type="journal article" date="2019" name="Sci. Rep.">
        <title>Orb-weaving spider Araneus ventricosus genome elucidates the spidroin gene catalogue.</title>
        <authorList>
            <person name="Kono N."/>
            <person name="Nakamura H."/>
            <person name="Ohtoshi R."/>
            <person name="Moran D.A.P."/>
            <person name="Shinohara A."/>
            <person name="Yoshida Y."/>
            <person name="Fujiwara M."/>
            <person name="Mori M."/>
            <person name="Tomita M."/>
            <person name="Arakawa K."/>
        </authorList>
    </citation>
    <scope>NUCLEOTIDE SEQUENCE [LARGE SCALE GENOMIC DNA]</scope>
</reference>
<evidence type="ECO:0000313" key="2">
    <source>
        <dbReference type="Proteomes" id="UP000499080"/>
    </source>
</evidence>
<comment type="caution">
    <text evidence="1">The sequence shown here is derived from an EMBL/GenBank/DDBJ whole genome shotgun (WGS) entry which is preliminary data.</text>
</comment>
<dbReference type="Proteomes" id="UP000499080">
    <property type="component" value="Unassembled WGS sequence"/>
</dbReference>
<gene>
    <name evidence="1" type="ORF">AVEN_204481_1</name>
</gene>
<proteinExistence type="predicted"/>
<name>A0A4Y2NEQ5_ARAVE</name>
<evidence type="ECO:0000313" key="1">
    <source>
        <dbReference type="EMBL" id="GBN37050.1"/>
    </source>
</evidence>
<dbReference type="AlphaFoldDB" id="A0A4Y2NEQ5"/>
<protein>
    <submittedName>
        <fullName evidence="1">Uncharacterized protein</fullName>
    </submittedName>
</protein>
<accession>A0A4Y2NEQ5</accession>